<organism evidence="13 14">
    <name type="scientific">Persicirhabdus sediminis</name>
    <dbReference type="NCBI Taxonomy" id="454144"/>
    <lineage>
        <taxon>Bacteria</taxon>
        <taxon>Pseudomonadati</taxon>
        <taxon>Verrucomicrobiota</taxon>
        <taxon>Verrucomicrobiia</taxon>
        <taxon>Verrucomicrobiales</taxon>
        <taxon>Verrucomicrobiaceae</taxon>
        <taxon>Persicirhabdus</taxon>
    </lineage>
</organism>
<comment type="subcellular location">
    <subcellularLocation>
        <location evidence="10">Cytoplasm</location>
    </subcellularLocation>
</comment>
<dbReference type="Proteomes" id="UP000624703">
    <property type="component" value="Unassembled WGS sequence"/>
</dbReference>
<name>A0A8J7MCT5_9BACT</name>
<keyword evidence="4 10" id="KW-0479">Metal-binding</keyword>
<keyword evidence="6 10" id="KW-0378">Hydrolase</keyword>
<dbReference type="InterPro" id="IPR027266">
    <property type="entry name" value="TrmE/GcvT-like"/>
</dbReference>
<dbReference type="PANTHER" id="PTHR42714:SF2">
    <property type="entry name" value="TRNA MODIFICATION GTPASE GTPBP3, MITOCHONDRIAL"/>
    <property type="match status" value="1"/>
</dbReference>
<keyword evidence="7 10" id="KW-0460">Magnesium</keyword>
<evidence type="ECO:0000256" key="8">
    <source>
        <dbReference type="ARBA" id="ARBA00022958"/>
    </source>
</evidence>
<dbReference type="GO" id="GO:0003924">
    <property type="term" value="F:GTPase activity"/>
    <property type="evidence" value="ECO:0007669"/>
    <property type="project" value="UniProtKB-UniRule"/>
</dbReference>
<dbReference type="FunFam" id="3.40.50.300:FF:001376">
    <property type="entry name" value="tRNA modification GTPase MnmE"/>
    <property type="match status" value="1"/>
</dbReference>
<protein>
    <recommendedName>
        <fullName evidence="10">tRNA modification GTPase MnmE</fullName>
        <ecNumber evidence="10">3.6.-.-</ecNumber>
    </recommendedName>
</protein>
<dbReference type="InterPro" id="IPR025867">
    <property type="entry name" value="MnmE_helical"/>
</dbReference>
<comment type="function">
    <text evidence="10">Exhibits a very high intrinsic GTPase hydrolysis rate. Involved in the addition of a carboxymethylaminomethyl (cmnm) group at the wobble position (U34) of certain tRNAs, forming tRNA-cmnm(5)s(2)U34.</text>
</comment>
<feature type="binding site" evidence="10">
    <location>
        <position position="253"/>
    </location>
    <ligand>
        <name>K(+)</name>
        <dbReference type="ChEBI" id="CHEBI:29103"/>
    </ligand>
</feature>
<dbReference type="RefSeq" id="WP_200310186.1">
    <property type="nucleotide sequence ID" value="NZ_JAENIM010000016.1"/>
</dbReference>
<evidence type="ECO:0000256" key="7">
    <source>
        <dbReference type="ARBA" id="ARBA00022842"/>
    </source>
</evidence>
<dbReference type="SUPFAM" id="SSF52540">
    <property type="entry name" value="P-loop containing nucleoside triphosphate hydrolases"/>
    <property type="match status" value="1"/>
</dbReference>
<dbReference type="AlphaFoldDB" id="A0A8J7MCT5"/>
<feature type="binding site" evidence="10">
    <location>
        <position position="453"/>
    </location>
    <ligand>
        <name>(6S)-5-formyl-5,6,7,8-tetrahydrofolate</name>
        <dbReference type="ChEBI" id="CHEBI:57457"/>
    </ligand>
</feature>
<evidence type="ECO:0000256" key="9">
    <source>
        <dbReference type="ARBA" id="ARBA00023134"/>
    </source>
</evidence>
<keyword evidence="9 10" id="KW-0342">GTP-binding</keyword>
<evidence type="ECO:0000256" key="6">
    <source>
        <dbReference type="ARBA" id="ARBA00022801"/>
    </source>
</evidence>
<sequence>MMNSDTIAALASAPGMGAVALVRVSGPDAFTLFGDSLKAVPKSLSAVADYPDRQAVLARLLDADGEIVDEVLATCFHGPRSFTGEDVVELACHGGVLVTRRVLERLHELGIRAASPGEFSHRAFLNGKMDLTQAEAIMDLISAQTELGVRAAHEQLQGKLGNQSEQIRTRLIELTAHVEAYIDFPDEDIDPETGDELVNKVDVILAGIDKMLASSEQGRIIREGVRTVIAGEPNAGKSSLLNCLLGYERAIVSDLAGTTRDTVEEVVNVQGIPLRLVDTAGMRETEDVIEQQGVERAKMQLQQADLVLEVVDVSKPHHRAVDAASVQARHHILILNKSDLGEDSSWAEVEGVRISCKQDHGVDELGNVIINELSMGEGEWGGHAVAINARHQDCLKRARVSMLAGREALVDGVSSEFISMDLRDAMDSIGEIAGRIDTDDVLDQIFSTFCLGK</sequence>
<comment type="subunit">
    <text evidence="10">Homodimer. Heterotetramer of two MnmE and two MnmG subunits.</text>
</comment>
<dbReference type="GO" id="GO:0030488">
    <property type="term" value="P:tRNA methylation"/>
    <property type="evidence" value="ECO:0007669"/>
    <property type="project" value="TreeGrafter"/>
</dbReference>
<dbReference type="Gene3D" id="3.40.50.300">
    <property type="entry name" value="P-loop containing nucleotide triphosphate hydrolases"/>
    <property type="match status" value="1"/>
</dbReference>
<dbReference type="Pfam" id="PF01926">
    <property type="entry name" value="MMR_HSR1"/>
    <property type="match status" value="1"/>
</dbReference>
<dbReference type="GO" id="GO:0002098">
    <property type="term" value="P:tRNA wobble uridine modification"/>
    <property type="evidence" value="ECO:0007669"/>
    <property type="project" value="TreeGrafter"/>
</dbReference>
<proteinExistence type="inferred from homology"/>
<feature type="binding site" evidence="10">
    <location>
        <position position="89"/>
    </location>
    <ligand>
        <name>(6S)-5-formyl-5,6,7,8-tetrahydrofolate</name>
        <dbReference type="ChEBI" id="CHEBI:57457"/>
    </ligand>
</feature>
<evidence type="ECO:0000256" key="11">
    <source>
        <dbReference type="RuleBase" id="RU003313"/>
    </source>
</evidence>
<comment type="caution">
    <text evidence="13">The sequence shown here is derived from an EMBL/GenBank/DDBJ whole genome shotgun (WGS) entry which is preliminary data.</text>
</comment>
<evidence type="ECO:0000256" key="3">
    <source>
        <dbReference type="ARBA" id="ARBA00022694"/>
    </source>
</evidence>
<feature type="binding site" evidence="10">
    <location>
        <begin position="253"/>
        <end position="259"/>
    </location>
    <ligand>
        <name>GTP</name>
        <dbReference type="ChEBI" id="CHEBI:37565"/>
    </ligand>
</feature>
<evidence type="ECO:0000256" key="1">
    <source>
        <dbReference type="ARBA" id="ARBA00011043"/>
    </source>
</evidence>
<accession>A0A8J7MCT5</accession>
<evidence type="ECO:0000313" key="14">
    <source>
        <dbReference type="Proteomes" id="UP000624703"/>
    </source>
</evidence>
<dbReference type="HAMAP" id="MF_00379">
    <property type="entry name" value="GTPase_MnmE"/>
    <property type="match status" value="1"/>
</dbReference>
<dbReference type="InterPro" id="IPR006073">
    <property type="entry name" value="GTP-bd"/>
</dbReference>
<dbReference type="NCBIfam" id="TIGR00231">
    <property type="entry name" value="small_GTP"/>
    <property type="match status" value="1"/>
</dbReference>
<evidence type="ECO:0000259" key="12">
    <source>
        <dbReference type="PROSITE" id="PS51709"/>
    </source>
</evidence>
<dbReference type="NCBIfam" id="TIGR00450">
    <property type="entry name" value="mnmE_trmE_thdF"/>
    <property type="match status" value="1"/>
</dbReference>
<dbReference type="GO" id="GO:0005829">
    <property type="term" value="C:cytosol"/>
    <property type="evidence" value="ECO:0007669"/>
    <property type="project" value="TreeGrafter"/>
</dbReference>
<feature type="domain" description="TrmE-type G" evidence="12">
    <location>
        <begin position="224"/>
        <end position="374"/>
    </location>
</feature>
<feature type="binding site" evidence="10">
    <location>
        <position position="23"/>
    </location>
    <ligand>
        <name>(6S)-5-formyl-5,6,7,8-tetrahydrofolate</name>
        <dbReference type="ChEBI" id="CHEBI:57457"/>
    </ligand>
</feature>
<evidence type="ECO:0000256" key="10">
    <source>
        <dbReference type="HAMAP-Rule" id="MF_00379"/>
    </source>
</evidence>
<gene>
    <name evidence="10 13" type="primary">mnmE</name>
    <name evidence="10" type="synonym">trmE</name>
    <name evidence="13" type="ORF">JIN82_03140</name>
</gene>
<dbReference type="InterPro" id="IPR005225">
    <property type="entry name" value="Small_GTP-bd"/>
</dbReference>
<feature type="binding site" evidence="10">
    <location>
        <position position="259"/>
    </location>
    <ligand>
        <name>Mg(2+)</name>
        <dbReference type="ChEBI" id="CHEBI:18420"/>
    </ligand>
</feature>
<feature type="binding site" evidence="10">
    <location>
        <begin position="234"/>
        <end position="239"/>
    </location>
    <ligand>
        <name>GTP</name>
        <dbReference type="ChEBI" id="CHEBI:37565"/>
    </ligand>
</feature>
<dbReference type="Gene3D" id="1.20.120.430">
    <property type="entry name" value="tRNA modification GTPase MnmE domain 2"/>
    <property type="match status" value="1"/>
</dbReference>
<evidence type="ECO:0000313" key="13">
    <source>
        <dbReference type="EMBL" id="MBK1790147.1"/>
    </source>
</evidence>
<feature type="binding site" evidence="10">
    <location>
        <position position="234"/>
    </location>
    <ligand>
        <name>K(+)</name>
        <dbReference type="ChEBI" id="CHEBI:29103"/>
    </ligand>
</feature>
<dbReference type="NCBIfam" id="NF003661">
    <property type="entry name" value="PRK05291.1-3"/>
    <property type="match status" value="1"/>
</dbReference>
<dbReference type="InterPro" id="IPR027368">
    <property type="entry name" value="MnmE_dom2"/>
</dbReference>
<dbReference type="InterPro" id="IPR018948">
    <property type="entry name" value="GTP-bd_TrmE_N"/>
</dbReference>
<dbReference type="SUPFAM" id="SSF116878">
    <property type="entry name" value="TrmE connector domain"/>
    <property type="match status" value="1"/>
</dbReference>
<feature type="binding site" evidence="10">
    <location>
        <position position="255"/>
    </location>
    <ligand>
        <name>K(+)</name>
        <dbReference type="ChEBI" id="CHEBI:29103"/>
    </ligand>
</feature>
<comment type="cofactor">
    <cofactor evidence="10">
        <name>K(+)</name>
        <dbReference type="ChEBI" id="CHEBI:29103"/>
    </cofactor>
    <text evidence="10">Binds 1 potassium ion per subunit.</text>
</comment>
<comment type="caution">
    <text evidence="10">Lacks conserved residue(s) required for the propagation of feature annotation.</text>
</comment>
<dbReference type="CDD" id="cd04164">
    <property type="entry name" value="trmE"/>
    <property type="match status" value="1"/>
</dbReference>
<evidence type="ECO:0000256" key="5">
    <source>
        <dbReference type="ARBA" id="ARBA00022741"/>
    </source>
</evidence>
<keyword evidence="8 10" id="KW-0630">Potassium</keyword>
<dbReference type="EMBL" id="JAENIM010000016">
    <property type="protein sequence ID" value="MBK1790147.1"/>
    <property type="molecule type" value="Genomic_DNA"/>
</dbReference>
<dbReference type="Pfam" id="PF12631">
    <property type="entry name" value="MnmE_helical"/>
    <property type="match status" value="1"/>
</dbReference>
<reference evidence="13" key="1">
    <citation type="submission" date="2021-01" db="EMBL/GenBank/DDBJ databases">
        <title>Modified the classification status of verrucomicrobia.</title>
        <authorList>
            <person name="Feng X."/>
        </authorList>
    </citation>
    <scope>NUCLEOTIDE SEQUENCE</scope>
    <source>
        <strain evidence="13">_KCTC 22039</strain>
    </source>
</reference>
<dbReference type="PANTHER" id="PTHR42714">
    <property type="entry name" value="TRNA MODIFICATION GTPASE GTPBP3"/>
    <property type="match status" value="1"/>
</dbReference>
<dbReference type="CDD" id="cd14858">
    <property type="entry name" value="TrmE_N"/>
    <property type="match status" value="1"/>
</dbReference>
<feature type="binding site" evidence="10">
    <location>
        <position position="128"/>
    </location>
    <ligand>
        <name>(6S)-5-formyl-5,6,7,8-tetrahydrofolate</name>
        <dbReference type="ChEBI" id="CHEBI:57457"/>
    </ligand>
</feature>
<comment type="similarity">
    <text evidence="1 10 11">Belongs to the TRAFAC class TrmE-Era-EngA-EngB-Septin-like GTPase superfamily. TrmE GTPase family.</text>
</comment>
<dbReference type="EC" id="3.6.-.-" evidence="10"/>
<feature type="binding site" evidence="10">
    <location>
        <position position="258"/>
    </location>
    <ligand>
        <name>K(+)</name>
        <dbReference type="ChEBI" id="CHEBI:29103"/>
    </ligand>
</feature>
<keyword evidence="5 10" id="KW-0547">Nucleotide-binding</keyword>
<keyword evidence="2 10" id="KW-0963">Cytoplasm</keyword>
<feature type="binding site" evidence="10">
    <location>
        <position position="238"/>
    </location>
    <ligand>
        <name>Mg(2+)</name>
        <dbReference type="ChEBI" id="CHEBI:18420"/>
    </ligand>
</feature>
<feature type="binding site" evidence="10">
    <location>
        <begin position="278"/>
        <end position="281"/>
    </location>
    <ligand>
        <name>GTP</name>
        <dbReference type="ChEBI" id="CHEBI:37565"/>
    </ligand>
</feature>
<keyword evidence="3 10" id="KW-0819">tRNA processing</keyword>
<dbReference type="Pfam" id="PF10396">
    <property type="entry name" value="TrmE_N"/>
    <property type="match status" value="1"/>
</dbReference>
<dbReference type="InterPro" id="IPR027417">
    <property type="entry name" value="P-loop_NTPase"/>
</dbReference>
<dbReference type="GO" id="GO:0005525">
    <property type="term" value="F:GTP binding"/>
    <property type="evidence" value="ECO:0007669"/>
    <property type="project" value="UniProtKB-UniRule"/>
</dbReference>
<dbReference type="Gene3D" id="3.30.1360.120">
    <property type="entry name" value="Probable tRNA modification gtpase trme, domain 1"/>
    <property type="match status" value="1"/>
</dbReference>
<keyword evidence="14" id="KW-1185">Reference proteome</keyword>
<evidence type="ECO:0000256" key="4">
    <source>
        <dbReference type="ARBA" id="ARBA00022723"/>
    </source>
</evidence>
<dbReference type="InterPro" id="IPR031168">
    <property type="entry name" value="G_TrmE"/>
</dbReference>
<evidence type="ECO:0000256" key="2">
    <source>
        <dbReference type="ARBA" id="ARBA00022490"/>
    </source>
</evidence>
<dbReference type="PROSITE" id="PS51709">
    <property type="entry name" value="G_TRME"/>
    <property type="match status" value="1"/>
</dbReference>
<dbReference type="InterPro" id="IPR004520">
    <property type="entry name" value="GTPase_MnmE"/>
</dbReference>
<dbReference type="GO" id="GO:0046872">
    <property type="term" value="F:metal ion binding"/>
    <property type="evidence" value="ECO:0007669"/>
    <property type="project" value="UniProtKB-KW"/>
</dbReference>